<evidence type="ECO:0000256" key="1">
    <source>
        <dbReference type="SAM" id="MobiDB-lite"/>
    </source>
</evidence>
<comment type="caution">
    <text evidence="2">The sequence shown here is derived from an EMBL/GenBank/DDBJ whole genome shotgun (WGS) entry which is preliminary data.</text>
</comment>
<evidence type="ECO:0000313" key="2">
    <source>
        <dbReference type="EMBL" id="GAA3988886.1"/>
    </source>
</evidence>
<accession>A0ABP7QW08</accession>
<name>A0ABP7QW08_9PSEU</name>
<sequence length="182" mass="20387">MAGQVRLGREARGRIDRPKHTEHFVWGEGGTLEYPHIHCFVKPDGTLYEALATLKPLAGEEDKRHFKFLNNLTVPREGTLREDDAVLTVLEKVLNAVVYGEDISAPPPAKPTRRRGKQQDTAEDDQVVQPVQPAVVVHARYVAYAKKHSVELPWVTDIATKNNIPPEDIDEWSIADLKSLPA</sequence>
<reference evidence="3" key="1">
    <citation type="journal article" date="2019" name="Int. J. Syst. Evol. Microbiol.">
        <title>The Global Catalogue of Microorganisms (GCM) 10K type strain sequencing project: providing services to taxonomists for standard genome sequencing and annotation.</title>
        <authorList>
            <consortium name="The Broad Institute Genomics Platform"/>
            <consortium name="The Broad Institute Genome Sequencing Center for Infectious Disease"/>
            <person name="Wu L."/>
            <person name="Ma J."/>
        </authorList>
    </citation>
    <scope>NUCLEOTIDE SEQUENCE [LARGE SCALE GENOMIC DNA]</scope>
    <source>
        <strain evidence="3">JCM 17342</strain>
    </source>
</reference>
<organism evidence="2 3">
    <name type="scientific">Allokutzneria multivorans</name>
    <dbReference type="NCBI Taxonomy" id="1142134"/>
    <lineage>
        <taxon>Bacteria</taxon>
        <taxon>Bacillati</taxon>
        <taxon>Actinomycetota</taxon>
        <taxon>Actinomycetes</taxon>
        <taxon>Pseudonocardiales</taxon>
        <taxon>Pseudonocardiaceae</taxon>
        <taxon>Allokutzneria</taxon>
    </lineage>
</organism>
<dbReference type="Proteomes" id="UP001501747">
    <property type="component" value="Unassembled WGS sequence"/>
</dbReference>
<keyword evidence="3" id="KW-1185">Reference proteome</keyword>
<evidence type="ECO:0000313" key="3">
    <source>
        <dbReference type="Proteomes" id="UP001501747"/>
    </source>
</evidence>
<dbReference type="EMBL" id="BAABAL010000004">
    <property type="protein sequence ID" value="GAA3988886.1"/>
    <property type="molecule type" value="Genomic_DNA"/>
</dbReference>
<protein>
    <submittedName>
        <fullName evidence="2">Uncharacterized protein</fullName>
    </submittedName>
</protein>
<proteinExistence type="predicted"/>
<gene>
    <name evidence="2" type="ORF">GCM10022247_04220</name>
</gene>
<feature type="region of interest" description="Disordered" evidence="1">
    <location>
        <begin position="104"/>
        <end position="127"/>
    </location>
</feature>